<evidence type="ECO:0000256" key="3">
    <source>
        <dbReference type="ARBA" id="ARBA00022833"/>
    </source>
</evidence>
<proteinExistence type="predicted"/>
<dbReference type="Gene3D" id="6.10.140.2220">
    <property type="match status" value="1"/>
</dbReference>
<dbReference type="Proteomes" id="UP000703269">
    <property type="component" value="Unassembled WGS sequence"/>
</dbReference>
<protein>
    <submittedName>
        <fullName evidence="6">Zinc finger MYND domain-containing protein</fullName>
    </submittedName>
</protein>
<feature type="domain" description="MYND-type" evidence="5">
    <location>
        <begin position="160"/>
        <end position="201"/>
    </location>
</feature>
<name>A0A9P3G3H3_9APHY</name>
<keyword evidence="3" id="KW-0862">Zinc</keyword>
<accession>A0A9P3G3H3</accession>
<evidence type="ECO:0000256" key="2">
    <source>
        <dbReference type="ARBA" id="ARBA00022771"/>
    </source>
</evidence>
<keyword evidence="7" id="KW-1185">Reference proteome</keyword>
<keyword evidence="2 4" id="KW-0863">Zinc-finger</keyword>
<dbReference type="OrthoDB" id="341421at2759"/>
<dbReference type="Pfam" id="PF01753">
    <property type="entry name" value="zf-MYND"/>
    <property type="match status" value="1"/>
</dbReference>
<evidence type="ECO:0000313" key="6">
    <source>
        <dbReference type="EMBL" id="GJE87541.1"/>
    </source>
</evidence>
<evidence type="ECO:0000256" key="4">
    <source>
        <dbReference type="PROSITE-ProRule" id="PRU00134"/>
    </source>
</evidence>
<dbReference type="SUPFAM" id="SSF144232">
    <property type="entry name" value="HIT/MYND zinc finger-like"/>
    <property type="match status" value="1"/>
</dbReference>
<dbReference type="PROSITE" id="PS50865">
    <property type="entry name" value="ZF_MYND_2"/>
    <property type="match status" value="1"/>
</dbReference>
<keyword evidence="1" id="KW-0479">Metal-binding</keyword>
<gene>
    <name evidence="6" type="ORF">PsYK624_036240</name>
</gene>
<comment type="caution">
    <text evidence="6">The sequence shown here is derived from an EMBL/GenBank/DDBJ whole genome shotgun (WGS) entry which is preliminary data.</text>
</comment>
<evidence type="ECO:0000313" key="7">
    <source>
        <dbReference type="Proteomes" id="UP000703269"/>
    </source>
</evidence>
<sequence length="212" mass="24221">MATENAAQGPTLDLLVIAYGSSATDPPDDSRFTGEGQRRVEIKFAPVIPVRVAGNLRRMQEWARDTVRGLMFEVKHSNRWHCEFCNKLARESHMNFLSWMHLTPPKVVIYVHLLCDTRGSVCFRRVRENEREMAALTGQPPENMPAPHVPGVVYPAAAACTKCERDSTIDKTMSRCGRCKLARYCSKECQTADWPRHKTNCKVTREVKWVWD</sequence>
<dbReference type="GO" id="GO:0008270">
    <property type="term" value="F:zinc ion binding"/>
    <property type="evidence" value="ECO:0007669"/>
    <property type="project" value="UniProtKB-KW"/>
</dbReference>
<dbReference type="EMBL" id="BPQB01000006">
    <property type="protein sequence ID" value="GJE87541.1"/>
    <property type="molecule type" value="Genomic_DNA"/>
</dbReference>
<dbReference type="PROSITE" id="PS01360">
    <property type="entry name" value="ZF_MYND_1"/>
    <property type="match status" value="1"/>
</dbReference>
<organism evidence="6 7">
    <name type="scientific">Phanerochaete sordida</name>
    <dbReference type="NCBI Taxonomy" id="48140"/>
    <lineage>
        <taxon>Eukaryota</taxon>
        <taxon>Fungi</taxon>
        <taxon>Dikarya</taxon>
        <taxon>Basidiomycota</taxon>
        <taxon>Agaricomycotina</taxon>
        <taxon>Agaricomycetes</taxon>
        <taxon>Polyporales</taxon>
        <taxon>Phanerochaetaceae</taxon>
        <taxon>Phanerochaete</taxon>
    </lineage>
</organism>
<dbReference type="InterPro" id="IPR002893">
    <property type="entry name" value="Znf_MYND"/>
</dbReference>
<reference evidence="6 7" key="1">
    <citation type="submission" date="2021-08" db="EMBL/GenBank/DDBJ databases">
        <title>Draft Genome Sequence of Phanerochaete sordida strain YK-624.</title>
        <authorList>
            <person name="Mori T."/>
            <person name="Dohra H."/>
            <person name="Suzuki T."/>
            <person name="Kawagishi H."/>
            <person name="Hirai H."/>
        </authorList>
    </citation>
    <scope>NUCLEOTIDE SEQUENCE [LARGE SCALE GENOMIC DNA]</scope>
    <source>
        <strain evidence="6 7">YK-624</strain>
    </source>
</reference>
<dbReference type="AlphaFoldDB" id="A0A9P3G3H3"/>
<evidence type="ECO:0000259" key="5">
    <source>
        <dbReference type="PROSITE" id="PS50865"/>
    </source>
</evidence>
<evidence type="ECO:0000256" key="1">
    <source>
        <dbReference type="ARBA" id="ARBA00022723"/>
    </source>
</evidence>